<evidence type="ECO:0000256" key="6">
    <source>
        <dbReference type="ARBA" id="ARBA00023209"/>
    </source>
</evidence>
<reference evidence="12" key="1">
    <citation type="journal article" date="2019" name="Int. J. Syst. Evol. Microbiol.">
        <title>The Global Catalogue of Microorganisms (GCM) 10K type strain sequencing project: providing services to taxonomists for standard genome sequencing and annotation.</title>
        <authorList>
            <consortium name="The Broad Institute Genomics Platform"/>
            <consortium name="The Broad Institute Genome Sequencing Center for Infectious Disease"/>
            <person name="Wu L."/>
            <person name="Ma J."/>
        </authorList>
    </citation>
    <scope>NUCLEOTIDE SEQUENCE [LARGE SCALE GENOMIC DNA]</scope>
    <source>
        <strain evidence="12">JCM 17927</strain>
    </source>
</reference>
<evidence type="ECO:0000256" key="4">
    <source>
        <dbReference type="ARBA" id="ARBA00022679"/>
    </source>
</evidence>
<dbReference type="HAMAP" id="MF_00019">
    <property type="entry name" value="PlsX"/>
    <property type="match status" value="1"/>
</dbReference>
<protein>
    <recommendedName>
        <fullName evidence="8 10">Phosphate acyltransferase</fullName>
        <ecNumber evidence="8 10">2.3.1.274</ecNumber>
    </recommendedName>
    <alternativeName>
        <fullName evidence="10">Acyl-ACP phosphotransacylase</fullName>
    </alternativeName>
    <alternativeName>
        <fullName evidence="10">Acyl-[acyl-carrier-protein]--phosphate acyltransferase</fullName>
    </alternativeName>
    <alternativeName>
        <fullName evidence="10">Phosphate-acyl-ACP acyltransferase</fullName>
    </alternativeName>
</protein>
<comment type="catalytic activity">
    <reaction evidence="1 10">
        <text>a fatty acyl-[ACP] + phosphate = an acyl phosphate + holo-[ACP]</text>
        <dbReference type="Rhea" id="RHEA:42292"/>
        <dbReference type="Rhea" id="RHEA-COMP:9685"/>
        <dbReference type="Rhea" id="RHEA-COMP:14125"/>
        <dbReference type="ChEBI" id="CHEBI:43474"/>
        <dbReference type="ChEBI" id="CHEBI:59918"/>
        <dbReference type="ChEBI" id="CHEBI:64479"/>
        <dbReference type="ChEBI" id="CHEBI:138651"/>
        <dbReference type="EC" id="2.3.1.274"/>
    </reaction>
</comment>
<dbReference type="EC" id="2.3.1.274" evidence="8 10"/>
<gene>
    <name evidence="10 11" type="primary">plsX</name>
    <name evidence="11" type="ORF">GCM10023189_42150</name>
</gene>
<comment type="subcellular location">
    <subcellularLocation>
        <location evidence="10">Cytoplasm</location>
    </subcellularLocation>
    <text evidence="10">Associated with the membrane possibly through PlsY.</text>
</comment>
<dbReference type="EMBL" id="BAABHD010000075">
    <property type="protein sequence ID" value="GAA4463769.1"/>
    <property type="molecule type" value="Genomic_DNA"/>
</dbReference>
<keyword evidence="12" id="KW-1185">Reference proteome</keyword>
<dbReference type="Pfam" id="PF02504">
    <property type="entry name" value="FA_synthesis"/>
    <property type="match status" value="1"/>
</dbReference>
<keyword evidence="6 10" id="KW-0594">Phospholipid biosynthesis</keyword>
<dbReference type="NCBIfam" id="TIGR00182">
    <property type="entry name" value="plsX"/>
    <property type="match status" value="1"/>
</dbReference>
<evidence type="ECO:0000313" key="12">
    <source>
        <dbReference type="Proteomes" id="UP001501175"/>
    </source>
</evidence>
<comment type="similarity">
    <text evidence="10">Belongs to the PlsX family.</text>
</comment>
<keyword evidence="7 10" id="KW-1208">Phospholipid metabolism</keyword>
<evidence type="ECO:0000256" key="2">
    <source>
        <dbReference type="ARBA" id="ARBA00022490"/>
    </source>
</evidence>
<dbReference type="PIRSF" id="PIRSF002465">
    <property type="entry name" value="Phsphlp_syn_PlsX"/>
    <property type="match status" value="1"/>
</dbReference>
<evidence type="ECO:0000256" key="10">
    <source>
        <dbReference type="HAMAP-Rule" id="MF_00019"/>
    </source>
</evidence>
<sequence>MNAEYFFIAGHLSIFTRFFRIAFLTELSMRIAVDAMGGDFAPEAIVEGVVMAAAGLPENVKIVLVGKQAVVDQLIQKHASASSTSVDAIEVVNADDVIEMGEHPTKALSQKPNSSIGVGFKLLKEKQVDAFCSAGNTGAMHVGALFSIKAIEGIMRPCIAGFVPQKAGGYAVMLDIGANADCKPEMLAQFGEIGSIYAQYTLGIDKPRVALMNIGTEEQKGSLIAQAAYQLMKDSRKINFVGNIEGGDLFVNAADVIVTDGFVGNIVFKFGESLYSLMQERGIRDEFIDKTNYEAVGGSPIIGVNGNVIIAHGISSALAIKNMINLAIRQVESDAYTKIAQALS</sequence>
<dbReference type="Gene3D" id="3.40.718.10">
    <property type="entry name" value="Isopropylmalate Dehydrogenase"/>
    <property type="match status" value="1"/>
</dbReference>
<dbReference type="PANTHER" id="PTHR30100">
    <property type="entry name" value="FATTY ACID/PHOSPHOLIPID SYNTHESIS PROTEIN PLSX"/>
    <property type="match status" value="1"/>
</dbReference>
<evidence type="ECO:0000313" key="11">
    <source>
        <dbReference type="EMBL" id="GAA4463769.1"/>
    </source>
</evidence>
<accession>A0ABP8N9V5</accession>
<name>A0ABP8N9V5_9BACT</name>
<dbReference type="PANTHER" id="PTHR30100:SF1">
    <property type="entry name" value="PHOSPHATE ACYLTRANSFERASE"/>
    <property type="match status" value="1"/>
</dbReference>
<evidence type="ECO:0000256" key="8">
    <source>
        <dbReference type="ARBA" id="ARBA00024069"/>
    </source>
</evidence>
<organism evidence="11 12">
    <name type="scientific">Nibrella saemangeumensis</name>
    <dbReference type="NCBI Taxonomy" id="1084526"/>
    <lineage>
        <taxon>Bacteria</taxon>
        <taxon>Pseudomonadati</taxon>
        <taxon>Bacteroidota</taxon>
        <taxon>Cytophagia</taxon>
        <taxon>Cytophagales</taxon>
        <taxon>Spirosomataceae</taxon>
        <taxon>Nibrella</taxon>
    </lineage>
</organism>
<comment type="subunit">
    <text evidence="9 10">Homodimer. Probably interacts with PlsY.</text>
</comment>
<evidence type="ECO:0000256" key="9">
    <source>
        <dbReference type="ARBA" id="ARBA00046608"/>
    </source>
</evidence>
<keyword evidence="3 10" id="KW-0444">Lipid biosynthesis</keyword>
<comment type="function">
    <text evidence="10">Catalyzes the reversible formation of acyl-phosphate (acyl-PO(4)) from acyl-[acyl-carrier-protein] (acyl-ACP). This enzyme utilizes acyl-ACP as fatty acyl donor, but not acyl-CoA.</text>
</comment>
<dbReference type="InterPro" id="IPR003664">
    <property type="entry name" value="FA_synthesis"/>
</dbReference>
<dbReference type="GO" id="GO:0016746">
    <property type="term" value="F:acyltransferase activity"/>
    <property type="evidence" value="ECO:0007669"/>
    <property type="project" value="UniProtKB-KW"/>
</dbReference>
<comment type="caution">
    <text evidence="11">The sequence shown here is derived from an EMBL/GenBank/DDBJ whole genome shotgun (WGS) entry which is preliminary data.</text>
</comment>
<proteinExistence type="inferred from homology"/>
<evidence type="ECO:0000256" key="5">
    <source>
        <dbReference type="ARBA" id="ARBA00023098"/>
    </source>
</evidence>
<dbReference type="SUPFAM" id="SSF53659">
    <property type="entry name" value="Isocitrate/Isopropylmalate dehydrogenase-like"/>
    <property type="match status" value="1"/>
</dbReference>
<dbReference type="Proteomes" id="UP001501175">
    <property type="component" value="Unassembled WGS sequence"/>
</dbReference>
<evidence type="ECO:0000256" key="3">
    <source>
        <dbReference type="ARBA" id="ARBA00022516"/>
    </source>
</evidence>
<evidence type="ECO:0000256" key="7">
    <source>
        <dbReference type="ARBA" id="ARBA00023264"/>
    </source>
</evidence>
<keyword evidence="11" id="KW-0012">Acyltransferase</keyword>
<comment type="pathway">
    <text evidence="10">Lipid metabolism; phospholipid metabolism.</text>
</comment>
<keyword evidence="2 10" id="KW-0963">Cytoplasm</keyword>
<evidence type="ECO:0000256" key="1">
    <source>
        <dbReference type="ARBA" id="ARBA00001232"/>
    </source>
</evidence>
<keyword evidence="5 10" id="KW-0443">Lipid metabolism</keyword>
<keyword evidence="4 10" id="KW-0808">Transferase</keyword>
<dbReference type="InterPro" id="IPR012281">
    <property type="entry name" value="Phospholipid_synth_PlsX-like"/>
</dbReference>